<dbReference type="PROSITE" id="PS50011">
    <property type="entry name" value="PROTEIN_KINASE_DOM"/>
    <property type="match status" value="1"/>
</dbReference>
<organism evidence="3 4">
    <name type="scientific">Paraglomus occultum</name>
    <dbReference type="NCBI Taxonomy" id="144539"/>
    <lineage>
        <taxon>Eukaryota</taxon>
        <taxon>Fungi</taxon>
        <taxon>Fungi incertae sedis</taxon>
        <taxon>Mucoromycota</taxon>
        <taxon>Glomeromycotina</taxon>
        <taxon>Glomeromycetes</taxon>
        <taxon>Paraglomerales</taxon>
        <taxon>Paraglomeraceae</taxon>
        <taxon>Paraglomus</taxon>
    </lineage>
</organism>
<proteinExistence type="predicted"/>
<dbReference type="InterPro" id="IPR051681">
    <property type="entry name" value="Ser/Thr_Kinases-Pseudokinases"/>
</dbReference>
<accession>A0A9N9F4X4</accession>
<dbReference type="GO" id="GO:0004674">
    <property type="term" value="F:protein serine/threonine kinase activity"/>
    <property type="evidence" value="ECO:0007669"/>
    <property type="project" value="TreeGrafter"/>
</dbReference>
<feature type="domain" description="Protein kinase" evidence="2">
    <location>
        <begin position="1"/>
        <end position="215"/>
    </location>
</feature>
<dbReference type="Pfam" id="PF00069">
    <property type="entry name" value="Pkinase"/>
    <property type="match status" value="1"/>
</dbReference>
<evidence type="ECO:0000313" key="4">
    <source>
        <dbReference type="Proteomes" id="UP000789572"/>
    </source>
</evidence>
<dbReference type="AlphaFoldDB" id="A0A9N9F4X4"/>
<reference evidence="3" key="1">
    <citation type="submission" date="2021-06" db="EMBL/GenBank/DDBJ databases">
        <authorList>
            <person name="Kallberg Y."/>
            <person name="Tangrot J."/>
            <person name="Rosling A."/>
        </authorList>
    </citation>
    <scope>NUCLEOTIDE SEQUENCE</scope>
    <source>
        <strain evidence="3">IA702</strain>
    </source>
</reference>
<dbReference type="Gene3D" id="3.30.200.20">
    <property type="entry name" value="Phosphorylase Kinase, domain 1"/>
    <property type="match status" value="1"/>
</dbReference>
<dbReference type="InterPro" id="IPR011009">
    <property type="entry name" value="Kinase-like_dom_sf"/>
</dbReference>
<dbReference type="Proteomes" id="UP000789572">
    <property type="component" value="Unassembled WGS sequence"/>
</dbReference>
<dbReference type="EMBL" id="CAJVPJ010000311">
    <property type="protein sequence ID" value="CAG8510040.1"/>
    <property type="molecule type" value="Genomic_DNA"/>
</dbReference>
<dbReference type="OrthoDB" id="4062651at2759"/>
<dbReference type="SUPFAM" id="SSF56112">
    <property type="entry name" value="Protein kinase-like (PK-like)"/>
    <property type="match status" value="1"/>
</dbReference>
<sequence>MVSANSVDLMTRKSDPTGYTPNTYHSSDIIVQEFLAVGGYSTVFKGKMKKSRRIVAMKTLLPTRYESKEKQDQEFDNEIGTTSANILIKDGVAKITDFGLSGNPNQESSMSRCRGHPAYIDPMCFTTKSYKRGKKSDIFSLGNVLWEIASGQVPCNGYQTHEIVIRRLSGKCDEDEVNEICGLPKDYITLYSDCWKECPDDRPSCEQVYDRLKLLRPTSPSKGLDLCRTAYCHYSNWSKNNRQILNV</sequence>
<feature type="region of interest" description="Disordered" evidence="1">
    <location>
        <begin position="1"/>
        <end position="21"/>
    </location>
</feature>
<dbReference type="GO" id="GO:0005524">
    <property type="term" value="F:ATP binding"/>
    <property type="evidence" value="ECO:0007669"/>
    <property type="project" value="InterPro"/>
</dbReference>
<gene>
    <name evidence="3" type="ORF">POCULU_LOCUS3020</name>
</gene>
<name>A0A9N9F4X4_9GLOM</name>
<evidence type="ECO:0000259" key="2">
    <source>
        <dbReference type="PROSITE" id="PS50011"/>
    </source>
</evidence>
<dbReference type="PANTHER" id="PTHR44329">
    <property type="entry name" value="SERINE/THREONINE-PROTEIN KINASE TNNI3K-RELATED"/>
    <property type="match status" value="1"/>
</dbReference>
<evidence type="ECO:0000256" key="1">
    <source>
        <dbReference type="SAM" id="MobiDB-lite"/>
    </source>
</evidence>
<evidence type="ECO:0000313" key="3">
    <source>
        <dbReference type="EMBL" id="CAG8510040.1"/>
    </source>
</evidence>
<keyword evidence="4" id="KW-1185">Reference proteome</keyword>
<dbReference type="Gene3D" id="1.10.510.10">
    <property type="entry name" value="Transferase(Phosphotransferase) domain 1"/>
    <property type="match status" value="1"/>
</dbReference>
<comment type="caution">
    <text evidence="3">The sequence shown here is derived from an EMBL/GenBank/DDBJ whole genome shotgun (WGS) entry which is preliminary data.</text>
</comment>
<dbReference type="InterPro" id="IPR000719">
    <property type="entry name" value="Prot_kinase_dom"/>
</dbReference>
<protein>
    <submittedName>
        <fullName evidence="3">7226_t:CDS:1</fullName>
    </submittedName>
</protein>